<dbReference type="Proteomes" id="UP001177003">
    <property type="component" value="Chromosome 9"/>
</dbReference>
<accession>A0AA36EP91</accession>
<gene>
    <name evidence="1" type="ORF">LSALG_LOCUS41771</name>
</gene>
<evidence type="ECO:0000313" key="2">
    <source>
        <dbReference type="Proteomes" id="UP001177003"/>
    </source>
</evidence>
<organism evidence="1 2">
    <name type="scientific">Lactuca saligna</name>
    <name type="common">Willowleaf lettuce</name>
    <dbReference type="NCBI Taxonomy" id="75948"/>
    <lineage>
        <taxon>Eukaryota</taxon>
        <taxon>Viridiplantae</taxon>
        <taxon>Streptophyta</taxon>
        <taxon>Embryophyta</taxon>
        <taxon>Tracheophyta</taxon>
        <taxon>Spermatophyta</taxon>
        <taxon>Magnoliopsida</taxon>
        <taxon>eudicotyledons</taxon>
        <taxon>Gunneridae</taxon>
        <taxon>Pentapetalae</taxon>
        <taxon>asterids</taxon>
        <taxon>campanulids</taxon>
        <taxon>Asterales</taxon>
        <taxon>Asteraceae</taxon>
        <taxon>Cichorioideae</taxon>
        <taxon>Cichorieae</taxon>
        <taxon>Lactucinae</taxon>
        <taxon>Lactuca</taxon>
    </lineage>
</organism>
<proteinExistence type="predicted"/>
<reference evidence="1" key="1">
    <citation type="submission" date="2023-04" db="EMBL/GenBank/DDBJ databases">
        <authorList>
            <person name="Vijverberg K."/>
            <person name="Xiong W."/>
            <person name="Schranz E."/>
        </authorList>
    </citation>
    <scope>NUCLEOTIDE SEQUENCE</scope>
</reference>
<evidence type="ECO:0000313" key="1">
    <source>
        <dbReference type="EMBL" id="CAI9303324.1"/>
    </source>
</evidence>
<dbReference type="EMBL" id="OX465085">
    <property type="protein sequence ID" value="CAI9303324.1"/>
    <property type="molecule type" value="Genomic_DNA"/>
</dbReference>
<name>A0AA36EP91_LACSI</name>
<dbReference type="AlphaFoldDB" id="A0AA36EP91"/>
<sequence>MIGALNHSILSMVTSSSFSITMTWLSLASSTAMFNKPSQVVMLQLTNEKLYRLTKKQFAQILKLTNTGFDFEDDFLSLIEYHGLTYSSTYVGYTDANECPTCKTSSAMGR</sequence>
<protein>
    <submittedName>
        <fullName evidence="1">Uncharacterized protein</fullName>
    </submittedName>
</protein>
<keyword evidence="2" id="KW-1185">Reference proteome</keyword>